<dbReference type="InterPro" id="IPR001173">
    <property type="entry name" value="Glyco_trans_2-like"/>
</dbReference>
<dbReference type="RefSeq" id="WP_155697094.1">
    <property type="nucleotide sequence ID" value="NZ_WOCD01000005.1"/>
</dbReference>
<organism evidence="2 3">
    <name type="scientific">Psychrosphaera haliotis</name>
    <dbReference type="NCBI Taxonomy" id="555083"/>
    <lineage>
        <taxon>Bacteria</taxon>
        <taxon>Pseudomonadati</taxon>
        <taxon>Pseudomonadota</taxon>
        <taxon>Gammaproteobacteria</taxon>
        <taxon>Alteromonadales</taxon>
        <taxon>Pseudoalteromonadaceae</taxon>
        <taxon>Psychrosphaera</taxon>
    </lineage>
</organism>
<dbReference type="PANTHER" id="PTHR43179">
    <property type="entry name" value="RHAMNOSYLTRANSFERASE WBBL"/>
    <property type="match status" value="1"/>
</dbReference>
<evidence type="ECO:0000313" key="2">
    <source>
        <dbReference type="EMBL" id="MUH73689.1"/>
    </source>
</evidence>
<name>A0A6N8FDM3_9GAMM</name>
<dbReference type="SUPFAM" id="SSF53448">
    <property type="entry name" value="Nucleotide-diphospho-sugar transferases"/>
    <property type="match status" value="1"/>
</dbReference>
<evidence type="ECO:0000259" key="1">
    <source>
        <dbReference type="Pfam" id="PF00535"/>
    </source>
</evidence>
<dbReference type="PANTHER" id="PTHR43179:SF7">
    <property type="entry name" value="RHAMNOSYLTRANSFERASE WBBL"/>
    <property type="match status" value="1"/>
</dbReference>
<gene>
    <name evidence="2" type="ORF">GNP35_15050</name>
</gene>
<dbReference type="AlphaFoldDB" id="A0A6N8FDM3"/>
<dbReference type="OrthoDB" id="9802649at2"/>
<proteinExistence type="predicted"/>
<protein>
    <submittedName>
        <fullName evidence="2">Glycosyltransferase</fullName>
    </submittedName>
</protein>
<dbReference type="Pfam" id="PF00535">
    <property type="entry name" value="Glycos_transf_2"/>
    <property type="match status" value="1"/>
</dbReference>
<dbReference type="Gene3D" id="3.90.550.10">
    <property type="entry name" value="Spore Coat Polysaccharide Biosynthesis Protein SpsA, Chain A"/>
    <property type="match status" value="1"/>
</dbReference>
<sequence>MLVSAVILSFNSVKTLPRCLNALLESYEQFEQACEIFVVDNGSQDGSVELLKEYQEKYPNVIKPIFFKENTGTTFSRNSAIKQSTGDYVLVLDSDAYITPVCLSKMMAYNQAHPESGLVVPNLTYASGNFQLSCDAFPTLWLKAKRFLFLKNMEANEHPLSKEVNPVDVDYAISACWLISRACVDDTGLLDENIFYSPEDVDYCIRVWKAGYKITYLPTISMIHDAQELSRGFKLSKFHFSHLAGLFYLFKKHRYFFGLNRLYKKMARHQ</sequence>
<comment type="caution">
    <text evidence="2">The sequence shown here is derived from an EMBL/GenBank/DDBJ whole genome shotgun (WGS) entry which is preliminary data.</text>
</comment>
<dbReference type="InterPro" id="IPR029044">
    <property type="entry name" value="Nucleotide-diphossugar_trans"/>
</dbReference>
<reference evidence="2 3" key="1">
    <citation type="submission" date="2019-11" db="EMBL/GenBank/DDBJ databases">
        <title>P. haliotis isolates from Z. marina roots.</title>
        <authorList>
            <person name="Cohen M."/>
            <person name="Jospin G."/>
            <person name="Eisen J.A."/>
            <person name="Coil D.A."/>
        </authorList>
    </citation>
    <scope>NUCLEOTIDE SEQUENCE [LARGE SCALE GENOMIC DNA]</scope>
    <source>
        <strain evidence="2 3">UCD-MCMsp1aY</strain>
    </source>
</reference>
<dbReference type="EMBL" id="WOCD01000005">
    <property type="protein sequence ID" value="MUH73689.1"/>
    <property type="molecule type" value="Genomic_DNA"/>
</dbReference>
<accession>A0A6N8FDM3</accession>
<keyword evidence="3" id="KW-1185">Reference proteome</keyword>
<feature type="domain" description="Glycosyltransferase 2-like" evidence="1">
    <location>
        <begin position="4"/>
        <end position="130"/>
    </location>
</feature>
<evidence type="ECO:0000313" key="3">
    <source>
        <dbReference type="Proteomes" id="UP000439994"/>
    </source>
</evidence>
<keyword evidence="2" id="KW-0808">Transferase</keyword>
<dbReference type="Proteomes" id="UP000439994">
    <property type="component" value="Unassembled WGS sequence"/>
</dbReference>
<dbReference type="GO" id="GO:0016740">
    <property type="term" value="F:transferase activity"/>
    <property type="evidence" value="ECO:0007669"/>
    <property type="project" value="UniProtKB-KW"/>
</dbReference>